<dbReference type="CDD" id="cd00866">
    <property type="entry name" value="PEBP_euk"/>
    <property type="match status" value="1"/>
</dbReference>
<dbReference type="STRING" id="7260.B4NAE1"/>
<dbReference type="OrthoDB" id="2506647at2759"/>
<name>B4NAE1_DROWI</name>
<reference evidence="2 3" key="1">
    <citation type="journal article" date="2007" name="Nature">
        <title>Evolution of genes and genomes on the Drosophila phylogeny.</title>
        <authorList>
            <consortium name="Drosophila 12 Genomes Consortium"/>
            <person name="Clark A.G."/>
            <person name="Eisen M.B."/>
            <person name="Smith D.R."/>
            <person name="Bergman C.M."/>
            <person name="Oliver B."/>
            <person name="Markow T.A."/>
            <person name="Kaufman T.C."/>
            <person name="Kellis M."/>
            <person name="Gelbart W."/>
            <person name="Iyer V.N."/>
            <person name="Pollard D.A."/>
            <person name="Sackton T.B."/>
            <person name="Larracuente A.M."/>
            <person name="Singh N.D."/>
            <person name="Abad J.P."/>
            <person name="Abt D.N."/>
            <person name="Adryan B."/>
            <person name="Aguade M."/>
            <person name="Akashi H."/>
            <person name="Anderson W.W."/>
            <person name="Aquadro C.F."/>
            <person name="Ardell D.H."/>
            <person name="Arguello R."/>
            <person name="Artieri C.G."/>
            <person name="Barbash D.A."/>
            <person name="Barker D."/>
            <person name="Barsanti P."/>
            <person name="Batterham P."/>
            <person name="Batzoglou S."/>
            <person name="Begun D."/>
            <person name="Bhutkar A."/>
            <person name="Blanco E."/>
            <person name="Bosak S.A."/>
            <person name="Bradley R.K."/>
            <person name="Brand A.D."/>
            <person name="Brent M.R."/>
            <person name="Brooks A.N."/>
            <person name="Brown R.H."/>
            <person name="Butlin R.K."/>
            <person name="Caggese C."/>
            <person name="Calvi B.R."/>
            <person name="Bernardo de Carvalho A."/>
            <person name="Caspi A."/>
            <person name="Castrezana S."/>
            <person name="Celniker S.E."/>
            <person name="Chang J.L."/>
            <person name="Chapple C."/>
            <person name="Chatterji S."/>
            <person name="Chinwalla A."/>
            <person name="Civetta A."/>
            <person name="Clifton S.W."/>
            <person name="Comeron J.M."/>
            <person name="Costello J.C."/>
            <person name="Coyne J.A."/>
            <person name="Daub J."/>
            <person name="David R.G."/>
            <person name="Delcher A.L."/>
            <person name="Delehaunty K."/>
            <person name="Do C.B."/>
            <person name="Ebling H."/>
            <person name="Edwards K."/>
            <person name="Eickbush T."/>
            <person name="Evans J.D."/>
            <person name="Filipski A."/>
            <person name="Findeiss S."/>
            <person name="Freyhult E."/>
            <person name="Fulton L."/>
            <person name="Fulton R."/>
            <person name="Garcia A.C."/>
            <person name="Gardiner A."/>
            <person name="Garfield D.A."/>
            <person name="Garvin B.E."/>
            <person name="Gibson G."/>
            <person name="Gilbert D."/>
            <person name="Gnerre S."/>
            <person name="Godfrey J."/>
            <person name="Good R."/>
            <person name="Gotea V."/>
            <person name="Gravely B."/>
            <person name="Greenberg A.J."/>
            <person name="Griffiths-Jones S."/>
            <person name="Gross S."/>
            <person name="Guigo R."/>
            <person name="Gustafson E.A."/>
            <person name="Haerty W."/>
            <person name="Hahn M.W."/>
            <person name="Halligan D.L."/>
            <person name="Halpern A.L."/>
            <person name="Halter G.M."/>
            <person name="Han M.V."/>
            <person name="Heger A."/>
            <person name="Hillier L."/>
            <person name="Hinrichs A.S."/>
            <person name="Holmes I."/>
            <person name="Hoskins R.A."/>
            <person name="Hubisz M.J."/>
            <person name="Hultmark D."/>
            <person name="Huntley M.A."/>
            <person name="Jaffe D.B."/>
            <person name="Jagadeeshan S."/>
            <person name="Jeck W.R."/>
            <person name="Johnson J."/>
            <person name="Jones C.D."/>
            <person name="Jordan W.C."/>
            <person name="Karpen G.H."/>
            <person name="Kataoka E."/>
            <person name="Keightley P.D."/>
            <person name="Kheradpour P."/>
            <person name="Kirkness E.F."/>
            <person name="Koerich L.B."/>
            <person name="Kristiansen K."/>
            <person name="Kudrna D."/>
            <person name="Kulathinal R.J."/>
            <person name="Kumar S."/>
            <person name="Kwok R."/>
            <person name="Lander E."/>
            <person name="Langley C.H."/>
            <person name="Lapoint R."/>
            <person name="Lazzaro B.P."/>
            <person name="Lee S.J."/>
            <person name="Levesque L."/>
            <person name="Li R."/>
            <person name="Lin C.F."/>
            <person name="Lin M.F."/>
            <person name="Lindblad-Toh K."/>
            <person name="Llopart A."/>
            <person name="Long M."/>
            <person name="Low L."/>
            <person name="Lozovsky E."/>
            <person name="Lu J."/>
            <person name="Luo M."/>
            <person name="Machado C.A."/>
            <person name="Makalowski W."/>
            <person name="Marzo M."/>
            <person name="Matsuda M."/>
            <person name="Matzkin L."/>
            <person name="McAllister B."/>
            <person name="McBride C.S."/>
            <person name="McKernan B."/>
            <person name="McKernan K."/>
            <person name="Mendez-Lago M."/>
            <person name="Minx P."/>
            <person name="Mollenhauer M.U."/>
            <person name="Montooth K."/>
            <person name="Mount S.M."/>
            <person name="Mu X."/>
            <person name="Myers E."/>
            <person name="Negre B."/>
            <person name="Newfeld S."/>
            <person name="Nielsen R."/>
            <person name="Noor M.A."/>
            <person name="O'Grady P."/>
            <person name="Pachter L."/>
            <person name="Papaceit M."/>
            <person name="Parisi M.J."/>
            <person name="Parisi M."/>
            <person name="Parts L."/>
            <person name="Pedersen J.S."/>
            <person name="Pesole G."/>
            <person name="Phillippy A.M."/>
            <person name="Ponting C.P."/>
            <person name="Pop M."/>
            <person name="Porcelli D."/>
            <person name="Powell J.R."/>
            <person name="Prohaska S."/>
            <person name="Pruitt K."/>
            <person name="Puig M."/>
            <person name="Quesneville H."/>
            <person name="Ram K.R."/>
            <person name="Rand D."/>
            <person name="Rasmussen M.D."/>
            <person name="Reed L.K."/>
            <person name="Reenan R."/>
            <person name="Reily A."/>
            <person name="Remington K.A."/>
            <person name="Rieger T.T."/>
            <person name="Ritchie M.G."/>
            <person name="Robin C."/>
            <person name="Rogers Y.H."/>
            <person name="Rohde C."/>
            <person name="Rozas J."/>
            <person name="Rubenfield M.J."/>
            <person name="Ruiz A."/>
            <person name="Russo S."/>
            <person name="Salzberg S.L."/>
            <person name="Sanchez-Gracia A."/>
            <person name="Saranga D.J."/>
            <person name="Sato H."/>
            <person name="Schaeffer S.W."/>
            <person name="Schatz M.C."/>
            <person name="Schlenke T."/>
            <person name="Schwartz R."/>
            <person name="Segarra C."/>
            <person name="Singh R.S."/>
            <person name="Sirot L."/>
            <person name="Sirota M."/>
            <person name="Sisneros N.B."/>
            <person name="Smith C.D."/>
            <person name="Smith T.F."/>
            <person name="Spieth J."/>
            <person name="Stage D.E."/>
            <person name="Stark A."/>
            <person name="Stephan W."/>
            <person name="Strausberg R.L."/>
            <person name="Strempel S."/>
            <person name="Sturgill D."/>
            <person name="Sutton G."/>
            <person name="Sutton G.G."/>
            <person name="Tao W."/>
            <person name="Teichmann S."/>
            <person name="Tobari Y.N."/>
            <person name="Tomimura Y."/>
            <person name="Tsolas J.M."/>
            <person name="Valente V.L."/>
            <person name="Venter E."/>
            <person name="Venter J.C."/>
            <person name="Vicario S."/>
            <person name="Vieira F.G."/>
            <person name="Vilella A.J."/>
            <person name="Villasante A."/>
            <person name="Walenz B."/>
            <person name="Wang J."/>
            <person name="Wasserman M."/>
            <person name="Watts T."/>
            <person name="Wilson D."/>
            <person name="Wilson R.K."/>
            <person name="Wing R.A."/>
            <person name="Wolfner M.F."/>
            <person name="Wong A."/>
            <person name="Wong G.K."/>
            <person name="Wu C.I."/>
            <person name="Wu G."/>
            <person name="Yamamoto D."/>
            <person name="Yang H.P."/>
            <person name="Yang S.P."/>
            <person name="Yorke J.A."/>
            <person name="Yoshida K."/>
            <person name="Zdobnov E."/>
            <person name="Zhang P."/>
            <person name="Zhang Y."/>
            <person name="Zimin A.V."/>
            <person name="Baldwin J."/>
            <person name="Abdouelleil A."/>
            <person name="Abdulkadir J."/>
            <person name="Abebe A."/>
            <person name="Abera B."/>
            <person name="Abreu J."/>
            <person name="Acer S.C."/>
            <person name="Aftuck L."/>
            <person name="Alexander A."/>
            <person name="An P."/>
            <person name="Anderson E."/>
            <person name="Anderson S."/>
            <person name="Arachi H."/>
            <person name="Azer M."/>
            <person name="Bachantsang P."/>
            <person name="Barry A."/>
            <person name="Bayul T."/>
            <person name="Berlin A."/>
            <person name="Bessette D."/>
            <person name="Bloom T."/>
            <person name="Blye J."/>
            <person name="Boguslavskiy L."/>
            <person name="Bonnet C."/>
            <person name="Boukhgalter B."/>
            <person name="Bourzgui I."/>
            <person name="Brown A."/>
            <person name="Cahill P."/>
            <person name="Channer S."/>
            <person name="Cheshatsang Y."/>
            <person name="Chuda L."/>
            <person name="Citroen M."/>
            <person name="Collymore A."/>
            <person name="Cooke P."/>
            <person name="Costello M."/>
            <person name="D'Aco K."/>
            <person name="Daza R."/>
            <person name="De Haan G."/>
            <person name="DeGray S."/>
            <person name="DeMaso C."/>
            <person name="Dhargay N."/>
            <person name="Dooley K."/>
            <person name="Dooley E."/>
            <person name="Doricent M."/>
            <person name="Dorje P."/>
            <person name="Dorjee K."/>
            <person name="Dupes A."/>
            <person name="Elong R."/>
            <person name="Falk J."/>
            <person name="Farina A."/>
            <person name="Faro S."/>
            <person name="Ferguson D."/>
            <person name="Fisher S."/>
            <person name="Foley C.D."/>
            <person name="Franke A."/>
            <person name="Friedrich D."/>
            <person name="Gadbois L."/>
            <person name="Gearin G."/>
            <person name="Gearin C.R."/>
            <person name="Giannoukos G."/>
            <person name="Goode T."/>
            <person name="Graham J."/>
            <person name="Grandbois E."/>
            <person name="Grewal S."/>
            <person name="Gyaltsen K."/>
            <person name="Hafez N."/>
            <person name="Hagos B."/>
            <person name="Hall J."/>
            <person name="Henson C."/>
            <person name="Hollinger A."/>
            <person name="Honan T."/>
            <person name="Huard M.D."/>
            <person name="Hughes L."/>
            <person name="Hurhula B."/>
            <person name="Husby M.E."/>
            <person name="Kamat A."/>
            <person name="Kanga B."/>
            <person name="Kashin S."/>
            <person name="Khazanovich D."/>
            <person name="Kisner P."/>
            <person name="Lance K."/>
            <person name="Lara M."/>
            <person name="Lee W."/>
            <person name="Lennon N."/>
            <person name="Letendre F."/>
            <person name="LeVine R."/>
            <person name="Lipovsky A."/>
            <person name="Liu X."/>
            <person name="Liu J."/>
            <person name="Liu S."/>
            <person name="Lokyitsang T."/>
            <person name="Lokyitsang Y."/>
            <person name="Lubonja R."/>
            <person name="Lui A."/>
            <person name="MacDonald P."/>
            <person name="Magnisalis V."/>
            <person name="Maru K."/>
            <person name="Matthews C."/>
            <person name="McCusker W."/>
            <person name="McDonough S."/>
            <person name="Mehta T."/>
            <person name="Meldrim J."/>
            <person name="Meneus L."/>
            <person name="Mihai O."/>
            <person name="Mihalev A."/>
            <person name="Mihova T."/>
            <person name="Mittelman R."/>
            <person name="Mlenga V."/>
            <person name="Montmayeur A."/>
            <person name="Mulrain L."/>
            <person name="Navidi A."/>
            <person name="Naylor J."/>
            <person name="Negash T."/>
            <person name="Nguyen T."/>
            <person name="Nguyen N."/>
            <person name="Nicol R."/>
            <person name="Norbu C."/>
            <person name="Norbu N."/>
            <person name="Novod N."/>
            <person name="O'Neill B."/>
            <person name="Osman S."/>
            <person name="Markiewicz E."/>
            <person name="Oyono O.L."/>
            <person name="Patti C."/>
            <person name="Phunkhang P."/>
            <person name="Pierre F."/>
            <person name="Priest M."/>
            <person name="Raghuraman S."/>
            <person name="Rege F."/>
            <person name="Reyes R."/>
            <person name="Rise C."/>
            <person name="Rogov P."/>
            <person name="Ross K."/>
            <person name="Ryan E."/>
            <person name="Settipalli S."/>
            <person name="Shea T."/>
            <person name="Sherpa N."/>
            <person name="Shi L."/>
            <person name="Shih D."/>
            <person name="Sparrow T."/>
            <person name="Spaulding J."/>
            <person name="Stalker J."/>
            <person name="Stange-Thomann N."/>
            <person name="Stavropoulos S."/>
            <person name="Stone C."/>
            <person name="Strader C."/>
            <person name="Tesfaye S."/>
            <person name="Thomson T."/>
            <person name="Thoulutsang Y."/>
            <person name="Thoulutsang D."/>
            <person name="Topham K."/>
            <person name="Topping I."/>
            <person name="Tsamla T."/>
            <person name="Vassiliev H."/>
            <person name="Vo A."/>
            <person name="Wangchuk T."/>
            <person name="Wangdi T."/>
            <person name="Weiand M."/>
            <person name="Wilkinson J."/>
            <person name="Wilson A."/>
            <person name="Yadav S."/>
            <person name="Young G."/>
            <person name="Yu Q."/>
            <person name="Zembek L."/>
            <person name="Zhong D."/>
            <person name="Zimmer A."/>
            <person name="Zwirko Z."/>
            <person name="Jaffe D.B."/>
            <person name="Alvarez P."/>
            <person name="Brockman W."/>
            <person name="Butler J."/>
            <person name="Chin C."/>
            <person name="Gnerre S."/>
            <person name="Grabherr M."/>
            <person name="Kleber M."/>
            <person name="Mauceli E."/>
            <person name="MacCallum I."/>
        </authorList>
    </citation>
    <scope>NUCLEOTIDE SEQUENCE [LARGE SCALE GENOMIC DNA]</scope>
    <source>
        <strain evidence="3">Tucson 14030-0811.24</strain>
    </source>
</reference>
<evidence type="ECO:0000256" key="1">
    <source>
        <dbReference type="ARBA" id="ARBA00007091"/>
    </source>
</evidence>
<dbReference type="SMR" id="B4NAE1"/>
<gene>
    <name evidence="2" type="primary">Dwil\GK11697</name>
    <name evidence="2" type="ORF">Dwil_GK11697</name>
</gene>
<dbReference type="OMA" id="HIDKRTR"/>
<protein>
    <submittedName>
        <fullName evidence="2">Uncharacterized protein</fullName>
    </submittedName>
</protein>
<comment type="similarity">
    <text evidence="1">Belongs to the phosphatidylethanolamine-binding protein family.</text>
</comment>
<proteinExistence type="inferred from homology"/>
<evidence type="ECO:0000313" key="3">
    <source>
        <dbReference type="Proteomes" id="UP000007798"/>
    </source>
</evidence>
<dbReference type="InterPro" id="IPR001858">
    <property type="entry name" value="Phosphatidylethanolamine-bd_CS"/>
</dbReference>
<dbReference type="SUPFAM" id="SSF49777">
    <property type="entry name" value="PEBP-like"/>
    <property type="match status" value="1"/>
</dbReference>
<dbReference type="MEROPS" id="I51.002"/>
<evidence type="ECO:0000313" key="2">
    <source>
        <dbReference type="EMBL" id="EDW80755.1"/>
    </source>
</evidence>
<dbReference type="eggNOG" id="KOG3346">
    <property type="taxonomic scope" value="Eukaryota"/>
</dbReference>
<dbReference type="EMBL" id="CH964232">
    <property type="protein sequence ID" value="EDW80755.1"/>
    <property type="molecule type" value="Genomic_DNA"/>
</dbReference>
<dbReference type="Gene3D" id="3.90.280.10">
    <property type="entry name" value="PEBP-like"/>
    <property type="match status" value="1"/>
</dbReference>
<dbReference type="InterPro" id="IPR036610">
    <property type="entry name" value="PEBP-like_sf"/>
</dbReference>
<dbReference type="InParanoid" id="B4NAE1"/>
<dbReference type="HOGENOM" id="CLU_043994_5_1_1"/>
<keyword evidence="3" id="KW-1185">Reference proteome</keyword>
<dbReference type="PROSITE" id="PS01220">
    <property type="entry name" value="PBP"/>
    <property type="match status" value="1"/>
</dbReference>
<dbReference type="KEGG" id="dwi:6648156"/>
<accession>B4NAE1</accession>
<dbReference type="InterPro" id="IPR035810">
    <property type="entry name" value="PEBP_euk"/>
</dbReference>
<dbReference type="Pfam" id="PF01161">
    <property type="entry name" value="PBP"/>
    <property type="match status" value="1"/>
</dbReference>
<dbReference type="PANTHER" id="PTHR11362:SF82">
    <property type="entry name" value="PHOSPHATIDYLETHANOLAMINE-BINDING PROTEIN 4"/>
    <property type="match status" value="1"/>
</dbReference>
<dbReference type="FunCoup" id="B4NAE1">
    <property type="interactions" value="149"/>
</dbReference>
<dbReference type="PhylomeDB" id="B4NAE1"/>
<sequence>MNDLVPDVVDVVPAGILQVIYPGSLAVNLGKELTPTQVKDKPTVTWESLVGENEDVSNQYYTLLMVDPDAPSRSEPTYREILHWAKINIPADAPKEGQVLAEYIGSGPPKGTGLHRYIFLLYQQRGKIQDSLYIGKTIREGRLNFSARKFAGKHGLGAPVAANFYVAQYDDYVPIRNKEFTG</sequence>
<dbReference type="InterPro" id="IPR008914">
    <property type="entry name" value="PEBP"/>
</dbReference>
<dbReference type="PANTHER" id="PTHR11362">
    <property type="entry name" value="PHOSPHATIDYLETHANOLAMINE-BINDING PROTEIN"/>
    <property type="match status" value="1"/>
</dbReference>
<organism evidence="2 3">
    <name type="scientific">Drosophila willistoni</name>
    <name type="common">Fruit fly</name>
    <dbReference type="NCBI Taxonomy" id="7260"/>
    <lineage>
        <taxon>Eukaryota</taxon>
        <taxon>Metazoa</taxon>
        <taxon>Ecdysozoa</taxon>
        <taxon>Arthropoda</taxon>
        <taxon>Hexapoda</taxon>
        <taxon>Insecta</taxon>
        <taxon>Pterygota</taxon>
        <taxon>Neoptera</taxon>
        <taxon>Endopterygota</taxon>
        <taxon>Diptera</taxon>
        <taxon>Brachycera</taxon>
        <taxon>Muscomorpha</taxon>
        <taxon>Ephydroidea</taxon>
        <taxon>Drosophilidae</taxon>
        <taxon>Drosophila</taxon>
        <taxon>Sophophora</taxon>
    </lineage>
</organism>
<dbReference type="Proteomes" id="UP000007798">
    <property type="component" value="Unassembled WGS sequence"/>
</dbReference>
<dbReference type="AlphaFoldDB" id="B4NAE1"/>